<organism evidence="2 3">
    <name type="scientific">Actinopolymorpha singaporensis</name>
    <dbReference type="NCBI Taxonomy" id="117157"/>
    <lineage>
        <taxon>Bacteria</taxon>
        <taxon>Bacillati</taxon>
        <taxon>Actinomycetota</taxon>
        <taxon>Actinomycetes</taxon>
        <taxon>Propionibacteriales</taxon>
        <taxon>Actinopolymorphaceae</taxon>
        <taxon>Actinopolymorpha</taxon>
    </lineage>
</organism>
<keyword evidence="3" id="KW-1185">Reference proteome</keyword>
<accession>A0A1H1RSR1</accession>
<dbReference type="RefSeq" id="WP_092653471.1">
    <property type="nucleotide sequence ID" value="NZ_LT629732.1"/>
</dbReference>
<dbReference type="EMBL" id="LT629732">
    <property type="protein sequence ID" value="SDS38761.1"/>
    <property type="molecule type" value="Genomic_DNA"/>
</dbReference>
<evidence type="ECO:0000256" key="1">
    <source>
        <dbReference type="PIRSR" id="PIRSR605502-1"/>
    </source>
</evidence>
<proteinExistence type="predicted"/>
<sequence>MHDAIDLRDLADWEIRQLRETGFDVAEEERRLADLADGSAADLGALLDDLAKKEATDDRSGWSYVEPTDWEELAATLTEPAPSVPPTGDDLANRIHGAWLGRVAGNMLGKPVESGDHWTPAHLRSYLELADAWPLDDYIPLMDPVPEGYRILPNASQTTRGNVHGSSRDDDVDYTVLGLHLLEQHGTDLTPHLVADAWRLLLPLHQTYTAERVAYRNLALGLHAPATAVYRNPYREWIGAQIRGDAFGYVFPGDPASAARLAYQDAVLSHVANGVYGEMWAAAVVAAAFTAGSAREALEVSCGVVPPASRLAEALRDVLDMHARGLTWEAARTEIGERYGHYGWVHTINNAAVVAAGLLWGDGDFTQTITLTVLGGWDTDSNGATAGSVAGALVGAGAIPAHWVDPLEDRLRSALFGFDGSRISDLAGRTTRLAERFRVR</sequence>
<dbReference type="OrthoDB" id="9814159at2"/>
<dbReference type="Gene3D" id="1.10.4080.10">
    <property type="entry name" value="ADP-ribosylation/Crystallin J1"/>
    <property type="match status" value="1"/>
</dbReference>
<feature type="binding site" evidence="1">
    <location>
        <position position="381"/>
    </location>
    <ligand>
        <name>Mg(2+)</name>
        <dbReference type="ChEBI" id="CHEBI:18420"/>
        <label>1</label>
    </ligand>
</feature>
<dbReference type="GO" id="GO:0046872">
    <property type="term" value="F:metal ion binding"/>
    <property type="evidence" value="ECO:0007669"/>
    <property type="project" value="UniProtKB-KW"/>
</dbReference>
<dbReference type="SUPFAM" id="SSF101478">
    <property type="entry name" value="ADP-ribosylglycohydrolase"/>
    <property type="match status" value="1"/>
</dbReference>
<dbReference type="STRING" id="117157.SAMN04489717_2533"/>
<gene>
    <name evidence="2" type="ORF">SAMN04489717_2533</name>
</gene>
<feature type="binding site" evidence="1">
    <location>
        <position position="378"/>
    </location>
    <ligand>
        <name>Mg(2+)</name>
        <dbReference type="ChEBI" id="CHEBI:18420"/>
        <label>1</label>
    </ligand>
</feature>
<dbReference type="Proteomes" id="UP000198983">
    <property type="component" value="Chromosome I"/>
</dbReference>
<evidence type="ECO:0000313" key="2">
    <source>
        <dbReference type="EMBL" id="SDS38761.1"/>
    </source>
</evidence>
<dbReference type="AlphaFoldDB" id="A0A1H1RSR1"/>
<keyword evidence="1" id="KW-0479">Metal-binding</keyword>
<protein>
    <submittedName>
        <fullName evidence="2">ADP-ribosylglycohydrolase</fullName>
    </submittedName>
</protein>
<keyword evidence="1" id="KW-0460">Magnesium</keyword>
<dbReference type="InterPro" id="IPR005502">
    <property type="entry name" value="Ribosyl_crysJ1"/>
</dbReference>
<dbReference type="GO" id="GO:0016787">
    <property type="term" value="F:hydrolase activity"/>
    <property type="evidence" value="ECO:0007669"/>
    <property type="project" value="UniProtKB-KW"/>
</dbReference>
<name>A0A1H1RSR1_9ACTN</name>
<dbReference type="InterPro" id="IPR036705">
    <property type="entry name" value="Ribosyl_crysJ1_sf"/>
</dbReference>
<keyword evidence="2" id="KW-0378">Hydrolase</keyword>
<comment type="cofactor">
    <cofactor evidence="1">
        <name>Mg(2+)</name>
        <dbReference type="ChEBI" id="CHEBI:18420"/>
    </cofactor>
    <text evidence="1">Binds 2 magnesium ions per subunit.</text>
</comment>
<dbReference type="Pfam" id="PF03747">
    <property type="entry name" value="ADP_ribosyl_GH"/>
    <property type="match status" value="1"/>
</dbReference>
<evidence type="ECO:0000313" key="3">
    <source>
        <dbReference type="Proteomes" id="UP000198983"/>
    </source>
</evidence>
<reference evidence="2 3" key="1">
    <citation type="submission" date="2016-10" db="EMBL/GenBank/DDBJ databases">
        <authorList>
            <person name="de Groot N.N."/>
        </authorList>
    </citation>
    <scope>NUCLEOTIDE SEQUENCE [LARGE SCALE GENOMIC DNA]</scope>
    <source>
        <strain evidence="2 3">DSM 22024</strain>
    </source>
</reference>
<feature type="binding site" evidence="1">
    <location>
        <position position="380"/>
    </location>
    <ligand>
        <name>Mg(2+)</name>
        <dbReference type="ChEBI" id="CHEBI:18420"/>
        <label>1</label>
    </ligand>
</feature>